<dbReference type="Proteomes" id="UP000658656">
    <property type="component" value="Unassembled WGS sequence"/>
</dbReference>
<dbReference type="RefSeq" id="WP_229880626.1">
    <property type="nucleotide sequence ID" value="NZ_BNAV01000003.1"/>
</dbReference>
<evidence type="ECO:0000313" key="2">
    <source>
        <dbReference type="Proteomes" id="UP000658656"/>
    </source>
</evidence>
<proteinExistence type="predicted"/>
<name>A0A8H9IZF3_9PSEU</name>
<comment type="caution">
    <text evidence="1">The sequence shown here is derived from an EMBL/GenBank/DDBJ whole genome shotgun (WGS) entry which is preliminary data.</text>
</comment>
<evidence type="ECO:0000313" key="1">
    <source>
        <dbReference type="EMBL" id="GHF50884.1"/>
    </source>
</evidence>
<organism evidence="1 2">
    <name type="scientific">Amycolatopsis bartoniae</name>
    <dbReference type="NCBI Taxonomy" id="941986"/>
    <lineage>
        <taxon>Bacteria</taxon>
        <taxon>Bacillati</taxon>
        <taxon>Actinomycetota</taxon>
        <taxon>Actinomycetes</taxon>
        <taxon>Pseudonocardiales</taxon>
        <taxon>Pseudonocardiaceae</taxon>
        <taxon>Amycolatopsis</taxon>
    </lineage>
</organism>
<gene>
    <name evidence="1" type="ORF">GCM10017566_25010</name>
</gene>
<reference evidence="1" key="1">
    <citation type="journal article" date="2014" name="Int. J. Syst. Evol. Microbiol.">
        <title>Complete genome sequence of Corynebacterium casei LMG S-19264T (=DSM 44701T), isolated from a smear-ripened cheese.</title>
        <authorList>
            <consortium name="US DOE Joint Genome Institute (JGI-PGF)"/>
            <person name="Walter F."/>
            <person name="Albersmeier A."/>
            <person name="Kalinowski J."/>
            <person name="Ruckert C."/>
        </authorList>
    </citation>
    <scope>NUCLEOTIDE SEQUENCE</scope>
    <source>
        <strain evidence="1">CGMCC 4.7679</strain>
    </source>
</reference>
<accession>A0A8H9IZF3</accession>
<keyword evidence="2" id="KW-1185">Reference proteome</keyword>
<dbReference type="AlphaFoldDB" id="A0A8H9IZF3"/>
<reference evidence="1" key="2">
    <citation type="submission" date="2020-09" db="EMBL/GenBank/DDBJ databases">
        <authorList>
            <person name="Sun Q."/>
            <person name="Zhou Y."/>
        </authorList>
    </citation>
    <scope>NUCLEOTIDE SEQUENCE</scope>
    <source>
        <strain evidence="1">CGMCC 4.7679</strain>
    </source>
</reference>
<sequence length="233" mass="24418">MTGRRALILAGTGMLTEVAETLVRDGWHVVLPCRRYRPLAVPEQRTPGVAALKSLRPRGHLPNGGIPAGGPAGRAGAGGGGVDRFAGRGSTRALAGGFDRSAGRALWVEAEWTRPRDLAAKAGAALGGPADLVVAWVHEQYRRSVLGACEPLLAPLAPAVEVRTIGGPPEEPEPLLTAHPTQLVLVGTLSELHDNRPLSHTELTEAVLHAVTRAVEGRSASLHQVGQSRPLVH</sequence>
<protein>
    <submittedName>
        <fullName evidence="1">Uncharacterized protein</fullName>
    </submittedName>
</protein>
<dbReference type="EMBL" id="BNAV01000003">
    <property type="protein sequence ID" value="GHF50884.1"/>
    <property type="molecule type" value="Genomic_DNA"/>
</dbReference>